<evidence type="ECO:0000256" key="3">
    <source>
        <dbReference type="ARBA" id="ARBA00023027"/>
    </source>
</evidence>
<dbReference type="EMBL" id="QLMA01000009">
    <property type="protein sequence ID" value="RAJ75490.1"/>
    <property type="molecule type" value="Genomic_DNA"/>
</dbReference>
<dbReference type="PROSITE" id="PS00070">
    <property type="entry name" value="ALDEHYDE_DEHYDR_CYS"/>
    <property type="match status" value="1"/>
</dbReference>
<reference evidence="9 10" key="1">
    <citation type="submission" date="2018-06" db="EMBL/GenBank/DDBJ databases">
        <title>Genomic Encyclopedia of Archaeal and Bacterial Type Strains, Phase II (KMG-II): from individual species to whole genera.</title>
        <authorList>
            <person name="Goeker M."/>
        </authorList>
    </citation>
    <scope>NUCLEOTIDE SEQUENCE [LARGE SCALE GENOMIC DNA]</scope>
    <source>
        <strain evidence="9 10">DSM 29821</strain>
    </source>
</reference>
<keyword evidence="2 4" id="KW-0560">Oxidoreductase</keyword>
<dbReference type="InterPro" id="IPR016161">
    <property type="entry name" value="Ald_DH/histidinol_DH"/>
</dbReference>
<evidence type="ECO:0000313" key="10">
    <source>
        <dbReference type="Proteomes" id="UP000249819"/>
    </source>
</evidence>
<evidence type="ECO:0000256" key="1">
    <source>
        <dbReference type="ARBA" id="ARBA00009986"/>
    </source>
</evidence>
<dbReference type="InterPro" id="IPR016163">
    <property type="entry name" value="Ald_DH_C"/>
</dbReference>
<feature type="active site" evidence="5 6">
    <location>
        <position position="214"/>
    </location>
</feature>
<gene>
    <name evidence="9" type="ORF">CLV59_109104</name>
</gene>
<evidence type="ECO:0000256" key="5">
    <source>
        <dbReference type="PIRSR" id="PIRSR036492-1"/>
    </source>
</evidence>
<dbReference type="Gene3D" id="3.40.309.10">
    <property type="entry name" value="Aldehyde Dehydrogenase, Chain A, domain 2"/>
    <property type="match status" value="1"/>
</dbReference>
<dbReference type="InterPro" id="IPR016162">
    <property type="entry name" value="Ald_DH_N"/>
</dbReference>
<sequence length="459" mass="51132">MISQTQAGQLYEAQKAYFDSGATLPFSFRKTQLKRLKKAIEKHETRILDALHKDLHKHPMEAYSSEVGFLYEEIAYILDNLKAWMEPQVVTSPLVTYPSSSRIYRQPLGLTLIIAPWNYPFMLLLSPLLGAIAGGNCAILKPSELAPATADVIYDLIKETFDPKYIAVVEGDGGVVIPTLMTYRFDHVFFTGSIPVGKKIMEMAVPHLTPVTLELGGKSPCVVDEKVNIKVAAKRIAWGKFWNAGQTCVAPDYILVHQKVKAELEDALKEAIISFFGENPAASTDYARMINDRRFDTVASYLSQGHIIHGGQTDKATRYIAPTLLTDVEWDDPVMQDEIFGPVLPILPYTDLPQAIQAIRKLPYPLALYVFTNSKKTERALIDQVRFGGGCVNNALVHLTNPELPFGGAGYSGMGQYHGKYSFDTFTHPKGMLKTGTWLDVPTKYPPFGNKLKLLKKIM</sequence>
<dbReference type="InterPro" id="IPR016160">
    <property type="entry name" value="Ald_DH_CS_CYS"/>
</dbReference>
<dbReference type="InterPro" id="IPR015590">
    <property type="entry name" value="Aldehyde_DH_dom"/>
</dbReference>
<evidence type="ECO:0000313" key="9">
    <source>
        <dbReference type="EMBL" id="RAJ75490.1"/>
    </source>
</evidence>
<evidence type="ECO:0000256" key="4">
    <source>
        <dbReference type="PIRNR" id="PIRNR036492"/>
    </source>
</evidence>
<accession>A0A327VL78</accession>
<keyword evidence="10" id="KW-1185">Reference proteome</keyword>
<evidence type="ECO:0000256" key="2">
    <source>
        <dbReference type="ARBA" id="ARBA00023002"/>
    </source>
</evidence>
<dbReference type="AlphaFoldDB" id="A0A327VL78"/>
<protein>
    <recommendedName>
        <fullName evidence="4">Aldehyde dehydrogenase</fullName>
    </recommendedName>
</protein>
<dbReference type="PANTHER" id="PTHR43570">
    <property type="entry name" value="ALDEHYDE DEHYDROGENASE"/>
    <property type="match status" value="1"/>
</dbReference>
<dbReference type="InterPro" id="IPR012394">
    <property type="entry name" value="Aldehyde_DH_NAD(P)"/>
</dbReference>
<dbReference type="FunFam" id="3.40.309.10:FF:000003">
    <property type="entry name" value="Aldehyde dehydrogenase"/>
    <property type="match status" value="1"/>
</dbReference>
<dbReference type="RefSeq" id="WP_111594653.1">
    <property type="nucleotide sequence ID" value="NZ_QLMA01000009.1"/>
</dbReference>
<keyword evidence="3" id="KW-0520">NAD</keyword>
<dbReference type="GO" id="GO:0006081">
    <property type="term" value="P:aldehyde metabolic process"/>
    <property type="evidence" value="ECO:0007669"/>
    <property type="project" value="InterPro"/>
</dbReference>
<feature type="domain" description="Aldehyde dehydrogenase" evidence="8">
    <location>
        <begin position="4"/>
        <end position="430"/>
    </location>
</feature>
<dbReference type="GO" id="GO:0005737">
    <property type="term" value="C:cytoplasm"/>
    <property type="evidence" value="ECO:0007669"/>
    <property type="project" value="TreeGrafter"/>
</dbReference>
<dbReference type="Proteomes" id="UP000249819">
    <property type="component" value="Unassembled WGS sequence"/>
</dbReference>
<comment type="similarity">
    <text evidence="1 4 7">Belongs to the aldehyde dehydrogenase family.</text>
</comment>
<feature type="active site" evidence="5">
    <location>
        <position position="248"/>
    </location>
</feature>
<dbReference type="PROSITE" id="PS00687">
    <property type="entry name" value="ALDEHYDE_DEHYDR_GLU"/>
    <property type="match status" value="1"/>
</dbReference>
<dbReference type="OrthoDB" id="629320at2"/>
<dbReference type="FunFam" id="3.40.605.10:FF:000004">
    <property type="entry name" value="Aldehyde dehydrogenase"/>
    <property type="match status" value="1"/>
</dbReference>
<organism evidence="9 10">
    <name type="scientific">Chitinophaga dinghuensis</name>
    <dbReference type="NCBI Taxonomy" id="1539050"/>
    <lineage>
        <taxon>Bacteria</taxon>
        <taxon>Pseudomonadati</taxon>
        <taxon>Bacteroidota</taxon>
        <taxon>Chitinophagia</taxon>
        <taxon>Chitinophagales</taxon>
        <taxon>Chitinophagaceae</taxon>
        <taxon>Chitinophaga</taxon>
    </lineage>
</organism>
<proteinExistence type="inferred from homology"/>
<dbReference type="Pfam" id="PF00171">
    <property type="entry name" value="Aldedh"/>
    <property type="match status" value="1"/>
</dbReference>
<evidence type="ECO:0000256" key="7">
    <source>
        <dbReference type="RuleBase" id="RU003345"/>
    </source>
</evidence>
<dbReference type="PIRSF" id="PIRSF036492">
    <property type="entry name" value="ALDH"/>
    <property type="match status" value="1"/>
</dbReference>
<dbReference type="SUPFAM" id="SSF53720">
    <property type="entry name" value="ALDH-like"/>
    <property type="match status" value="1"/>
</dbReference>
<dbReference type="GO" id="GO:0004029">
    <property type="term" value="F:aldehyde dehydrogenase (NAD+) activity"/>
    <property type="evidence" value="ECO:0007669"/>
    <property type="project" value="TreeGrafter"/>
</dbReference>
<comment type="caution">
    <text evidence="9">The sequence shown here is derived from an EMBL/GenBank/DDBJ whole genome shotgun (WGS) entry which is preliminary data.</text>
</comment>
<dbReference type="Gene3D" id="3.40.605.10">
    <property type="entry name" value="Aldehyde Dehydrogenase, Chain A, domain 1"/>
    <property type="match status" value="1"/>
</dbReference>
<dbReference type="InterPro" id="IPR029510">
    <property type="entry name" value="Ald_DH_CS_GLU"/>
</dbReference>
<dbReference type="CDD" id="cd07136">
    <property type="entry name" value="ALDH_YwdH-P39616"/>
    <property type="match status" value="1"/>
</dbReference>
<name>A0A327VL78_9BACT</name>
<dbReference type="PANTHER" id="PTHR43570:SF16">
    <property type="entry name" value="ALDEHYDE DEHYDROGENASE TYPE III, ISOFORM Q"/>
    <property type="match status" value="1"/>
</dbReference>
<evidence type="ECO:0000256" key="6">
    <source>
        <dbReference type="PROSITE-ProRule" id="PRU10007"/>
    </source>
</evidence>
<evidence type="ECO:0000259" key="8">
    <source>
        <dbReference type="Pfam" id="PF00171"/>
    </source>
</evidence>